<name>A0A0F8YMN0_9ZZZZ</name>
<accession>A0A0F8YMN0</accession>
<dbReference type="AlphaFoldDB" id="A0A0F8YMN0"/>
<evidence type="ECO:0000313" key="2">
    <source>
        <dbReference type="EMBL" id="KKK82627.1"/>
    </source>
</evidence>
<sequence length="21" mass="2335">VGRTIVEEHAQDNQSANTMAY</sequence>
<evidence type="ECO:0000256" key="1">
    <source>
        <dbReference type="SAM" id="MobiDB-lite"/>
    </source>
</evidence>
<gene>
    <name evidence="2" type="ORF">LCGC14_2801510</name>
</gene>
<comment type="caution">
    <text evidence="2">The sequence shown here is derived from an EMBL/GenBank/DDBJ whole genome shotgun (WGS) entry which is preliminary data.</text>
</comment>
<feature type="region of interest" description="Disordered" evidence="1">
    <location>
        <begin position="1"/>
        <end position="21"/>
    </location>
</feature>
<feature type="compositionally biased region" description="Polar residues" evidence="1">
    <location>
        <begin position="12"/>
        <end position="21"/>
    </location>
</feature>
<feature type="compositionally biased region" description="Basic and acidic residues" evidence="1">
    <location>
        <begin position="1"/>
        <end position="11"/>
    </location>
</feature>
<feature type="non-terminal residue" evidence="2">
    <location>
        <position position="1"/>
    </location>
</feature>
<protein>
    <submittedName>
        <fullName evidence="2">Uncharacterized protein</fullName>
    </submittedName>
</protein>
<proteinExistence type="predicted"/>
<organism evidence="2">
    <name type="scientific">marine sediment metagenome</name>
    <dbReference type="NCBI Taxonomy" id="412755"/>
    <lineage>
        <taxon>unclassified sequences</taxon>
        <taxon>metagenomes</taxon>
        <taxon>ecological metagenomes</taxon>
    </lineage>
</organism>
<reference evidence="2" key="1">
    <citation type="journal article" date="2015" name="Nature">
        <title>Complex archaea that bridge the gap between prokaryotes and eukaryotes.</title>
        <authorList>
            <person name="Spang A."/>
            <person name="Saw J.H."/>
            <person name="Jorgensen S.L."/>
            <person name="Zaremba-Niedzwiedzka K."/>
            <person name="Martijn J."/>
            <person name="Lind A.E."/>
            <person name="van Eijk R."/>
            <person name="Schleper C."/>
            <person name="Guy L."/>
            <person name="Ettema T.J."/>
        </authorList>
    </citation>
    <scope>NUCLEOTIDE SEQUENCE</scope>
</reference>
<dbReference type="EMBL" id="LAZR01052585">
    <property type="protein sequence ID" value="KKK82627.1"/>
    <property type="molecule type" value="Genomic_DNA"/>
</dbReference>